<dbReference type="InterPro" id="IPR051906">
    <property type="entry name" value="TolC-like"/>
</dbReference>
<organism evidence="7">
    <name type="scientific">Pseudomonas sp. WC2401</name>
    <dbReference type="NCBI Taxonomy" id="3234143"/>
    <lineage>
        <taxon>Bacteria</taxon>
        <taxon>Pseudomonadati</taxon>
        <taxon>Pseudomonadota</taxon>
        <taxon>Gammaproteobacteria</taxon>
        <taxon>Pseudomonadales</taxon>
        <taxon>Pseudomonadaceae</taxon>
        <taxon>Pseudomonas</taxon>
    </lineage>
</organism>
<dbReference type="Gene3D" id="1.20.1600.10">
    <property type="entry name" value="Outer membrane efflux proteins (OEP)"/>
    <property type="match status" value="1"/>
</dbReference>
<evidence type="ECO:0000256" key="1">
    <source>
        <dbReference type="ARBA" id="ARBA00004442"/>
    </source>
</evidence>
<evidence type="ECO:0000256" key="5">
    <source>
        <dbReference type="ARBA" id="ARBA00023237"/>
    </source>
</evidence>
<keyword evidence="2" id="KW-1134">Transmembrane beta strand</keyword>
<protein>
    <submittedName>
        <fullName evidence="7">TolC family protein</fullName>
    </submittedName>
</protein>
<evidence type="ECO:0000256" key="4">
    <source>
        <dbReference type="ARBA" id="ARBA00023136"/>
    </source>
</evidence>
<dbReference type="GO" id="GO:1990281">
    <property type="term" value="C:efflux pump complex"/>
    <property type="evidence" value="ECO:0007669"/>
    <property type="project" value="TreeGrafter"/>
</dbReference>
<dbReference type="EMBL" id="CP165623">
    <property type="protein sequence ID" value="XDV07380.1"/>
    <property type="molecule type" value="Genomic_DNA"/>
</dbReference>
<feature type="chain" id="PRO_5044190223" evidence="6">
    <location>
        <begin position="25"/>
        <end position="493"/>
    </location>
</feature>
<feature type="signal peptide" evidence="6">
    <location>
        <begin position="1"/>
        <end position="24"/>
    </location>
</feature>
<evidence type="ECO:0000313" key="7">
    <source>
        <dbReference type="EMBL" id="XDV07380.1"/>
    </source>
</evidence>
<dbReference type="RefSeq" id="WP_340078939.1">
    <property type="nucleotide sequence ID" value="NZ_CP165623.1"/>
</dbReference>
<dbReference type="GO" id="GO:0009279">
    <property type="term" value="C:cell outer membrane"/>
    <property type="evidence" value="ECO:0007669"/>
    <property type="project" value="UniProtKB-SubCell"/>
</dbReference>
<dbReference type="AlphaFoldDB" id="A0AB39WZW6"/>
<name>A0AB39WZW6_9PSED</name>
<dbReference type="GO" id="GO:0015562">
    <property type="term" value="F:efflux transmembrane transporter activity"/>
    <property type="evidence" value="ECO:0007669"/>
    <property type="project" value="InterPro"/>
</dbReference>
<evidence type="ECO:0000256" key="3">
    <source>
        <dbReference type="ARBA" id="ARBA00022692"/>
    </source>
</evidence>
<reference evidence="7" key="1">
    <citation type="submission" date="2024-07" db="EMBL/GenBank/DDBJ databases">
        <authorList>
            <person name="Biller S.J."/>
        </authorList>
    </citation>
    <scope>NUCLEOTIDE SEQUENCE</scope>
    <source>
        <strain evidence="7">WC2401</strain>
    </source>
</reference>
<dbReference type="PANTHER" id="PTHR30026:SF20">
    <property type="entry name" value="OUTER MEMBRANE PROTEIN TOLC"/>
    <property type="match status" value="1"/>
</dbReference>
<gene>
    <name evidence="7" type="ORF">AB3G35_07225</name>
</gene>
<proteinExistence type="predicted"/>
<dbReference type="SUPFAM" id="SSF56954">
    <property type="entry name" value="Outer membrane efflux proteins (OEP)"/>
    <property type="match status" value="1"/>
</dbReference>
<dbReference type="GO" id="GO:0015288">
    <property type="term" value="F:porin activity"/>
    <property type="evidence" value="ECO:0007669"/>
    <property type="project" value="TreeGrafter"/>
</dbReference>
<accession>A0AB39WZW6</accession>
<keyword evidence="6" id="KW-0732">Signal</keyword>
<evidence type="ECO:0000256" key="2">
    <source>
        <dbReference type="ARBA" id="ARBA00022452"/>
    </source>
</evidence>
<dbReference type="PANTHER" id="PTHR30026">
    <property type="entry name" value="OUTER MEMBRANE PROTEIN TOLC"/>
    <property type="match status" value="1"/>
</dbReference>
<comment type="subcellular location">
    <subcellularLocation>
        <location evidence="1">Cell outer membrane</location>
    </subcellularLocation>
</comment>
<keyword evidence="4" id="KW-0472">Membrane</keyword>
<keyword evidence="3" id="KW-0812">Transmembrane</keyword>
<sequence>MFIKCSALVSGACYAVLISDLTIAAVSQVQGSASRFTESQGASLSQHSMDMSLNEAVSLGLRRNYNIRSLKLQRAREKFDLYVTEGMFNPKLKLSGEHRLARGSADRSRTTRIAPAVNLLGEYGTNVELGWNQRFSTTKKTGELNSEGLGLTVIQPLLRGAGKEVTSAPLRLAHLTEQVNKLNVKSSVSETLYQIVSAYRALMKSQNQVVLATNAHKRAVSLLAVNGLLIASGRVAKFDAVQIEADIATQELAVEEAKNQQQASRLLLLKLLALDLSTPIRASDSLKVVRLEIDQDTALRLAQANQPQFLSTLLQSEQAALNLLLAQDKSRWDLSLEAGVNQLNEQRGSTGANRAWDSYTGLKLEIPIGDRSSKQGEVHAQTLLEQQKLLEEQALLELKTRITDAIRGLDTLWRQLEISQRVIDLSKRKLAIETEKLNAGRSTNFQIISFEADLRAAEDSNLNAQMSYLDARAQLDQLLGVMLEHWEISLEPF</sequence>
<evidence type="ECO:0000256" key="6">
    <source>
        <dbReference type="SAM" id="SignalP"/>
    </source>
</evidence>
<keyword evidence="5" id="KW-0998">Cell outer membrane</keyword>